<feature type="non-terminal residue" evidence="2">
    <location>
        <position position="1"/>
    </location>
</feature>
<dbReference type="EMBL" id="QJKJ01002957">
    <property type="protein sequence ID" value="RDY00587.1"/>
    <property type="molecule type" value="Genomic_DNA"/>
</dbReference>
<protein>
    <recommendedName>
        <fullName evidence="4">Retrotransposon gag domain-containing protein</fullName>
    </recommendedName>
</protein>
<dbReference type="Proteomes" id="UP000257109">
    <property type="component" value="Unassembled WGS sequence"/>
</dbReference>
<organism evidence="2 3">
    <name type="scientific">Mucuna pruriens</name>
    <name type="common">Velvet bean</name>
    <name type="synonym">Dolichos pruriens</name>
    <dbReference type="NCBI Taxonomy" id="157652"/>
    <lineage>
        <taxon>Eukaryota</taxon>
        <taxon>Viridiplantae</taxon>
        <taxon>Streptophyta</taxon>
        <taxon>Embryophyta</taxon>
        <taxon>Tracheophyta</taxon>
        <taxon>Spermatophyta</taxon>
        <taxon>Magnoliopsida</taxon>
        <taxon>eudicotyledons</taxon>
        <taxon>Gunneridae</taxon>
        <taxon>Pentapetalae</taxon>
        <taxon>rosids</taxon>
        <taxon>fabids</taxon>
        <taxon>Fabales</taxon>
        <taxon>Fabaceae</taxon>
        <taxon>Papilionoideae</taxon>
        <taxon>50 kb inversion clade</taxon>
        <taxon>NPAAA clade</taxon>
        <taxon>indigoferoid/millettioid clade</taxon>
        <taxon>Phaseoleae</taxon>
        <taxon>Mucuna</taxon>
    </lineage>
</organism>
<reference evidence="2" key="1">
    <citation type="submission" date="2018-05" db="EMBL/GenBank/DDBJ databases">
        <title>Draft genome of Mucuna pruriens seed.</title>
        <authorList>
            <person name="Nnadi N.E."/>
            <person name="Vos R."/>
            <person name="Hasami M.H."/>
            <person name="Devisetty U.K."/>
            <person name="Aguiy J.C."/>
        </authorList>
    </citation>
    <scope>NUCLEOTIDE SEQUENCE [LARGE SCALE GENOMIC DNA]</scope>
    <source>
        <strain evidence="2">JCA_2017</strain>
    </source>
</reference>
<feature type="region of interest" description="Disordered" evidence="1">
    <location>
        <begin position="1"/>
        <end position="90"/>
    </location>
</feature>
<proteinExistence type="predicted"/>
<evidence type="ECO:0000256" key="1">
    <source>
        <dbReference type="SAM" id="MobiDB-lite"/>
    </source>
</evidence>
<sequence>MTSVNPKVEALSDNKGKFHGASMHESEESISESPNILSNRSHRSHCSERNERLRRERRYEEEEPRREKRYEDESQRERGCKEESRRMRRCEEDPRRAPLDTLKYKIPPFVGDRDVESYLEWEMKVDQVRMVFYEFNGYALVWWKQYSIEVRKGRRRHIDTWLDLKREMRTRFMPASYARDLYKKL</sequence>
<dbReference type="PANTHER" id="PTHR35046:SF26">
    <property type="entry name" value="RNA-DIRECTED DNA POLYMERASE"/>
    <property type="match status" value="1"/>
</dbReference>
<evidence type="ECO:0008006" key="4">
    <source>
        <dbReference type="Google" id="ProtNLM"/>
    </source>
</evidence>
<feature type="compositionally biased region" description="Basic and acidic residues" evidence="1">
    <location>
        <begin position="45"/>
        <end position="90"/>
    </location>
</feature>
<name>A0A371HCW0_MUCPR</name>
<feature type="compositionally biased region" description="Basic and acidic residues" evidence="1">
    <location>
        <begin position="10"/>
        <end position="27"/>
    </location>
</feature>
<dbReference type="PANTHER" id="PTHR35046">
    <property type="entry name" value="ZINC KNUCKLE (CCHC-TYPE) FAMILY PROTEIN"/>
    <property type="match status" value="1"/>
</dbReference>
<dbReference type="AlphaFoldDB" id="A0A371HCW0"/>
<accession>A0A371HCW0</accession>
<keyword evidence="3" id="KW-1185">Reference proteome</keyword>
<evidence type="ECO:0000313" key="3">
    <source>
        <dbReference type="Proteomes" id="UP000257109"/>
    </source>
</evidence>
<gene>
    <name evidence="2" type="ORF">CR513_16224</name>
</gene>
<comment type="caution">
    <text evidence="2">The sequence shown here is derived from an EMBL/GenBank/DDBJ whole genome shotgun (WGS) entry which is preliminary data.</text>
</comment>
<evidence type="ECO:0000313" key="2">
    <source>
        <dbReference type="EMBL" id="RDY00587.1"/>
    </source>
</evidence>